<name>A0A653L2Z2_AERVE</name>
<dbReference type="Proteomes" id="UP000439123">
    <property type="component" value="Unassembled WGS sequence"/>
</dbReference>
<accession>A0A653L2Z2</accession>
<evidence type="ECO:0000313" key="2">
    <source>
        <dbReference type="Proteomes" id="UP000439123"/>
    </source>
</evidence>
<dbReference type="EMBL" id="CABWLC010000012">
    <property type="protein sequence ID" value="VXA85643.1"/>
    <property type="molecule type" value="Genomic_DNA"/>
</dbReference>
<dbReference type="AlphaFoldDB" id="A0A653L2Z2"/>
<evidence type="ECO:0000313" key="1">
    <source>
        <dbReference type="EMBL" id="VXA85643.1"/>
    </source>
</evidence>
<proteinExistence type="predicted"/>
<sequence>MFVMFFSASKVASVSQGNSEAVDLAKILQEYQSGAAKRWEGGDVTTVVIVDNKPERNRVIKPKVIDKPSAYQTPPADILW</sequence>
<reference evidence="1 2" key="1">
    <citation type="submission" date="2019-10" db="EMBL/GenBank/DDBJ databases">
        <authorList>
            <person name="Karimi E."/>
        </authorList>
    </citation>
    <scope>NUCLEOTIDE SEQUENCE [LARGE SCALE GENOMIC DNA]</scope>
    <source>
        <strain evidence="1">Aeromonas sp. 8C</strain>
    </source>
</reference>
<protein>
    <submittedName>
        <fullName evidence="1">Uncharacterized protein</fullName>
    </submittedName>
</protein>
<organism evidence="1 2">
    <name type="scientific">Aeromonas veronii</name>
    <dbReference type="NCBI Taxonomy" id="654"/>
    <lineage>
        <taxon>Bacteria</taxon>
        <taxon>Pseudomonadati</taxon>
        <taxon>Pseudomonadota</taxon>
        <taxon>Gammaproteobacteria</taxon>
        <taxon>Aeromonadales</taxon>
        <taxon>Aeromonadaceae</taxon>
        <taxon>Aeromonas</taxon>
    </lineage>
</organism>
<gene>
    <name evidence="1" type="ORF">AERO8C_20589</name>
</gene>